<proteinExistence type="predicted"/>
<keyword evidence="3" id="KW-0804">Transcription</keyword>
<reference evidence="7 8" key="1">
    <citation type="submission" date="2022-06" db="EMBL/GenBank/DDBJ databases">
        <title>Draft genome sequence of type strain Streptomyces rubrisoli DSM 42083.</title>
        <authorList>
            <person name="Duangmal K."/>
            <person name="Klaysubun C."/>
        </authorList>
    </citation>
    <scope>NUCLEOTIDE SEQUENCE [LARGE SCALE GENOMIC DNA]</scope>
    <source>
        <strain evidence="7 8">DSM 42083</strain>
    </source>
</reference>
<keyword evidence="2 4" id="KW-0238">DNA-binding</keyword>
<feature type="DNA-binding region" description="H-T-H motif" evidence="4">
    <location>
        <begin position="31"/>
        <end position="50"/>
    </location>
</feature>
<dbReference type="PANTHER" id="PTHR30055">
    <property type="entry name" value="HTH-TYPE TRANSCRIPTIONAL REGULATOR RUTR"/>
    <property type="match status" value="1"/>
</dbReference>
<evidence type="ECO:0000256" key="1">
    <source>
        <dbReference type="ARBA" id="ARBA00023015"/>
    </source>
</evidence>
<keyword evidence="8" id="KW-1185">Reference proteome</keyword>
<dbReference type="SUPFAM" id="SSF48498">
    <property type="entry name" value="Tetracyclin repressor-like, C-terminal domain"/>
    <property type="match status" value="1"/>
</dbReference>
<dbReference type="PROSITE" id="PS50977">
    <property type="entry name" value="HTH_TETR_2"/>
    <property type="match status" value="1"/>
</dbReference>
<evidence type="ECO:0000259" key="6">
    <source>
        <dbReference type="PROSITE" id="PS50977"/>
    </source>
</evidence>
<sequence>MAQQARAVRTKRMILQAAAEVFDEFGYEGASTTEIIARGGFTRGALYFHFPSKEALAEAVMAAQSEALVPPVRKVRLQAVIDLTLLFAERLRTDVVLRAAVRLGVDQASRKNPNRAPYQEPINLVEDLLAEARDRGELLPGVNVEEVAGILVGAFTGIQIMSQVYERRQALPGRISMLWKYLLPSLAVPELLPYLSADPVRGKGGASDPAPHEDLVGSAYGSLPTRA</sequence>
<evidence type="ECO:0000313" key="8">
    <source>
        <dbReference type="Proteomes" id="UP001206206"/>
    </source>
</evidence>
<evidence type="ECO:0000256" key="4">
    <source>
        <dbReference type="PROSITE-ProRule" id="PRU00335"/>
    </source>
</evidence>
<evidence type="ECO:0000256" key="5">
    <source>
        <dbReference type="SAM" id="MobiDB-lite"/>
    </source>
</evidence>
<evidence type="ECO:0000256" key="3">
    <source>
        <dbReference type="ARBA" id="ARBA00023163"/>
    </source>
</evidence>
<dbReference type="RefSeq" id="WP_255925515.1">
    <property type="nucleotide sequence ID" value="NZ_JANFNH010000003.1"/>
</dbReference>
<dbReference type="PANTHER" id="PTHR30055:SF234">
    <property type="entry name" value="HTH-TYPE TRANSCRIPTIONAL REGULATOR BETI"/>
    <property type="match status" value="1"/>
</dbReference>
<dbReference type="Proteomes" id="UP001206206">
    <property type="component" value="Unassembled WGS sequence"/>
</dbReference>
<dbReference type="SUPFAM" id="SSF46689">
    <property type="entry name" value="Homeodomain-like"/>
    <property type="match status" value="1"/>
</dbReference>
<name>A0ABT1P840_9ACTN</name>
<feature type="region of interest" description="Disordered" evidence="5">
    <location>
        <begin position="202"/>
        <end position="227"/>
    </location>
</feature>
<dbReference type="Pfam" id="PF21935">
    <property type="entry name" value="TetR_C_45"/>
    <property type="match status" value="1"/>
</dbReference>
<dbReference type="NCBIfam" id="NF041196">
    <property type="entry name" value="ScbR_bind_reg"/>
    <property type="match status" value="1"/>
</dbReference>
<dbReference type="InterPro" id="IPR001647">
    <property type="entry name" value="HTH_TetR"/>
</dbReference>
<gene>
    <name evidence="7" type="ORF">NON19_05660</name>
</gene>
<evidence type="ECO:0000313" key="7">
    <source>
        <dbReference type="EMBL" id="MCQ4041528.1"/>
    </source>
</evidence>
<dbReference type="InterPro" id="IPR009057">
    <property type="entry name" value="Homeodomain-like_sf"/>
</dbReference>
<dbReference type="EMBL" id="JANFNH010000003">
    <property type="protein sequence ID" value="MCQ4041528.1"/>
    <property type="molecule type" value="Genomic_DNA"/>
</dbReference>
<keyword evidence="1" id="KW-0805">Transcription regulation</keyword>
<dbReference type="InterPro" id="IPR036271">
    <property type="entry name" value="Tet_transcr_reg_TetR-rel_C_sf"/>
</dbReference>
<comment type="caution">
    <text evidence="7">The sequence shown here is derived from an EMBL/GenBank/DDBJ whole genome shotgun (WGS) entry which is preliminary data.</text>
</comment>
<dbReference type="InterPro" id="IPR050109">
    <property type="entry name" value="HTH-type_TetR-like_transc_reg"/>
</dbReference>
<dbReference type="Gene3D" id="1.10.357.10">
    <property type="entry name" value="Tetracycline Repressor, domain 2"/>
    <property type="match status" value="1"/>
</dbReference>
<dbReference type="InterPro" id="IPR047923">
    <property type="entry name" value="ArpA-like"/>
</dbReference>
<feature type="domain" description="HTH tetR-type" evidence="6">
    <location>
        <begin position="8"/>
        <end position="68"/>
    </location>
</feature>
<organism evidence="7 8">
    <name type="scientific">Streptantibioticus rubrisoli</name>
    <dbReference type="NCBI Taxonomy" id="1387313"/>
    <lineage>
        <taxon>Bacteria</taxon>
        <taxon>Bacillati</taxon>
        <taxon>Actinomycetota</taxon>
        <taxon>Actinomycetes</taxon>
        <taxon>Kitasatosporales</taxon>
        <taxon>Streptomycetaceae</taxon>
        <taxon>Streptantibioticus</taxon>
    </lineage>
</organism>
<dbReference type="InterPro" id="IPR054126">
    <property type="entry name" value="CprB_TetR_C"/>
</dbReference>
<accession>A0ABT1P840</accession>
<protein>
    <submittedName>
        <fullName evidence="7">TetR/AcrR family transcriptional regulator</fullName>
    </submittedName>
</protein>
<dbReference type="PRINTS" id="PR00455">
    <property type="entry name" value="HTHTETR"/>
</dbReference>
<evidence type="ECO:0000256" key="2">
    <source>
        <dbReference type="ARBA" id="ARBA00023125"/>
    </source>
</evidence>
<dbReference type="Pfam" id="PF00440">
    <property type="entry name" value="TetR_N"/>
    <property type="match status" value="1"/>
</dbReference>